<dbReference type="AlphaFoldDB" id="A0A1S2PZY2"/>
<sequence length="60" mass="6029">MNTADQLIAGYTAYTSAEEFGVTAEGDAPATTPVTVTTVSSPECVQVSITVVGTTISGNC</sequence>
<keyword evidence="2" id="KW-1185">Reference proteome</keyword>
<proteinExistence type="predicted"/>
<evidence type="ECO:0000313" key="2">
    <source>
        <dbReference type="Proteomes" id="UP000179642"/>
    </source>
</evidence>
<dbReference type="InterPro" id="IPR049906">
    <property type="entry name" value="LxmA-like_leader"/>
</dbReference>
<dbReference type="NCBIfam" id="NF038146">
    <property type="entry name" value="LxmA_leader"/>
    <property type="match status" value="1"/>
</dbReference>
<protein>
    <submittedName>
        <fullName evidence="1">Uncharacterized protein</fullName>
    </submittedName>
</protein>
<dbReference type="EMBL" id="MLYO01000052">
    <property type="protein sequence ID" value="OIJ99056.1"/>
    <property type="molecule type" value="Genomic_DNA"/>
</dbReference>
<reference evidence="1 2" key="1">
    <citation type="submission" date="2016-10" db="EMBL/GenBank/DDBJ databases">
        <title>Genome sequence of Streptomyces sp. MUSC 1.</title>
        <authorList>
            <person name="Lee L.-H."/>
            <person name="Ser H.-L."/>
            <person name="Law J.W.-F."/>
        </authorList>
    </citation>
    <scope>NUCLEOTIDE SEQUENCE [LARGE SCALE GENOMIC DNA]</scope>
    <source>
        <strain evidence="1 2">MUSC 1</strain>
    </source>
</reference>
<accession>A0A1S2PZY2</accession>
<comment type="caution">
    <text evidence="1">The sequence shown here is derived from an EMBL/GenBank/DDBJ whole genome shotgun (WGS) entry which is preliminary data.</text>
</comment>
<evidence type="ECO:0000313" key="1">
    <source>
        <dbReference type="EMBL" id="OIJ99056.1"/>
    </source>
</evidence>
<name>A0A1S2PZY2_9ACTN</name>
<dbReference type="RefSeq" id="WP_071383935.1">
    <property type="nucleotide sequence ID" value="NZ_JBEZIZ010000010.1"/>
</dbReference>
<gene>
    <name evidence="1" type="ORF">BIV23_28960</name>
</gene>
<dbReference type="Proteomes" id="UP000179642">
    <property type="component" value="Unassembled WGS sequence"/>
</dbReference>
<organism evidence="1 2">
    <name type="scientific">Streptomyces monashensis</name>
    <dbReference type="NCBI Taxonomy" id="1678012"/>
    <lineage>
        <taxon>Bacteria</taxon>
        <taxon>Bacillati</taxon>
        <taxon>Actinomycetota</taxon>
        <taxon>Actinomycetes</taxon>
        <taxon>Kitasatosporales</taxon>
        <taxon>Streptomycetaceae</taxon>
        <taxon>Streptomyces</taxon>
    </lineage>
</organism>